<evidence type="ECO:0000313" key="5">
    <source>
        <dbReference type="EMBL" id="HFJ54072.1"/>
    </source>
</evidence>
<proteinExistence type="inferred from homology"/>
<dbReference type="EMBL" id="DSLG01000004">
    <property type="protein sequence ID" value="HEA87258.1"/>
    <property type="molecule type" value="Genomic_DNA"/>
</dbReference>
<dbReference type="Pfam" id="PF19289">
    <property type="entry name" value="PmbA_TldD_3rd"/>
    <property type="match status" value="1"/>
</dbReference>
<reference evidence="5" key="1">
    <citation type="journal article" date="2020" name="mSystems">
        <title>Genome- and Community-Level Interaction Insights into Carbon Utilization and Element Cycling Functions of Hydrothermarchaeota in Hydrothermal Sediment.</title>
        <authorList>
            <person name="Zhou Z."/>
            <person name="Liu Y."/>
            <person name="Xu W."/>
            <person name="Pan J."/>
            <person name="Luo Z.H."/>
            <person name="Li M."/>
        </authorList>
    </citation>
    <scope>NUCLEOTIDE SEQUENCE [LARGE SCALE GENOMIC DNA]</scope>
    <source>
        <strain evidence="4">SpSt-265</strain>
        <strain evidence="5">SpSt-465</strain>
    </source>
</reference>
<accession>A0A7C3EV38</accession>
<dbReference type="InterPro" id="IPR036059">
    <property type="entry name" value="TldD/PmbA_sf"/>
</dbReference>
<comment type="similarity">
    <text evidence="1">Belongs to the peptidase U62 family.</text>
</comment>
<feature type="domain" description="Metalloprotease TldD/E N-terminal" evidence="2">
    <location>
        <begin position="16"/>
        <end position="78"/>
    </location>
</feature>
<dbReference type="GO" id="GO:0006508">
    <property type="term" value="P:proteolysis"/>
    <property type="evidence" value="ECO:0007669"/>
    <property type="project" value="InterPro"/>
</dbReference>
<dbReference type="Pfam" id="PF01523">
    <property type="entry name" value="PmbA_TldD_1st"/>
    <property type="match status" value="1"/>
</dbReference>
<feature type="domain" description="Metalloprotease TldD/E C-terminal" evidence="3">
    <location>
        <begin position="212"/>
        <end position="430"/>
    </location>
</feature>
<protein>
    <submittedName>
        <fullName evidence="5">TldD/PmbA family protein</fullName>
    </submittedName>
</protein>
<dbReference type="InterPro" id="IPR045569">
    <property type="entry name" value="Metalloprtase-TldD/E_C"/>
</dbReference>
<dbReference type="InterPro" id="IPR035068">
    <property type="entry name" value="TldD/PmbA_N"/>
</dbReference>
<dbReference type="GO" id="GO:0005829">
    <property type="term" value="C:cytosol"/>
    <property type="evidence" value="ECO:0007669"/>
    <property type="project" value="TreeGrafter"/>
</dbReference>
<dbReference type="GO" id="GO:0008237">
    <property type="term" value="F:metallopeptidase activity"/>
    <property type="evidence" value="ECO:0007669"/>
    <property type="project" value="InterPro"/>
</dbReference>
<dbReference type="Gene3D" id="3.30.2290.10">
    <property type="entry name" value="PmbA/TldD superfamily"/>
    <property type="match status" value="1"/>
</dbReference>
<comment type="caution">
    <text evidence="5">The sequence shown here is derived from an EMBL/GenBank/DDBJ whole genome shotgun (WGS) entry which is preliminary data.</text>
</comment>
<evidence type="ECO:0000313" key="4">
    <source>
        <dbReference type="EMBL" id="HEA87258.1"/>
    </source>
</evidence>
<organism evidence="5">
    <name type="scientific">candidate division WOR-3 bacterium</name>
    <dbReference type="NCBI Taxonomy" id="2052148"/>
    <lineage>
        <taxon>Bacteria</taxon>
        <taxon>Bacteria division WOR-3</taxon>
    </lineage>
</organism>
<gene>
    <name evidence="4" type="ORF">ENP94_04515</name>
    <name evidence="5" type="ORF">ENS16_05230</name>
</gene>
<dbReference type="AlphaFoldDB" id="A0A7C3EV38"/>
<dbReference type="EMBL" id="DSTU01000007">
    <property type="protein sequence ID" value="HFJ54072.1"/>
    <property type="molecule type" value="Genomic_DNA"/>
</dbReference>
<dbReference type="InterPro" id="IPR047657">
    <property type="entry name" value="PmbA"/>
</dbReference>
<sequence>MRLELLELAASRVEQADVYESEVDLTEVVFRQGKFFAQETKLTHGLGLRVIKNGRVGFAASTNPQRLEEQVRAAIDAAAFGQTARFDLPGPAEPPAVQTFDNRTLLVNIQKMREWGGDLIEALNSRMPELKVDLNFSRCYREIGVANTRGVDLSFERVELELSVAGLLVQDGIFWVYDYVNLSGGQGFPLEQVAERVVNLARLGKQKATLKSGDYPVVVMPFALPQLLLPLLIAVNGKNRQKGTSPLINRENQPVLSPKITLADNRLRPFGTASEPFDGEGLPAVRNVLFERGIFKGFVYDLATAAACGTNSTGSAVRSYSSLPVPGLSNIEIEPGTAELEEVIKDIPAGILVYGFLGGGMSNLLAGEVALNVSCGYKIEKGNITGRLKDVSVAGNVYDLFQRVEAVGAAQRDLGDYYLPFIKFSSFRVACRE</sequence>
<evidence type="ECO:0000259" key="3">
    <source>
        <dbReference type="Pfam" id="PF19289"/>
    </source>
</evidence>
<dbReference type="SUPFAM" id="SSF111283">
    <property type="entry name" value="Putative modulator of DNA gyrase, PmbA/TldD"/>
    <property type="match status" value="1"/>
</dbReference>
<evidence type="ECO:0000256" key="1">
    <source>
        <dbReference type="ARBA" id="ARBA00005836"/>
    </source>
</evidence>
<dbReference type="PANTHER" id="PTHR43421:SF1">
    <property type="entry name" value="METALLOPROTEASE PMBA"/>
    <property type="match status" value="1"/>
</dbReference>
<evidence type="ECO:0000259" key="2">
    <source>
        <dbReference type="Pfam" id="PF01523"/>
    </source>
</evidence>
<name>A0A7C3EV38_UNCW3</name>
<dbReference type="PANTHER" id="PTHR43421">
    <property type="entry name" value="METALLOPROTEASE PMBA"/>
    <property type="match status" value="1"/>
</dbReference>
<dbReference type="InterPro" id="IPR002510">
    <property type="entry name" value="Metalloprtase-TldD/E_N"/>
</dbReference>